<evidence type="ECO:0000313" key="2">
    <source>
        <dbReference type="Proteomes" id="UP000003882"/>
    </source>
</evidence>
<gene>
    <name evidence="1" type="ORF">BIFCAT_00669</name>
</gene>
<reference evidence="1 2" key="2">
    <citation type="submission" date="2008-10" db="EMBL/GenBank/DDBJ databases">
        <authorList>
            <person name="Fulton L."/>
            <person name="Clifton S."/>
            <person name="Fulton B."/>
            <person name="Xu J."/>
            <person name="Minx P."/>
            <person name="Pepin K.H."/>
            <person name="Johnson M."/>
            <person name="Bhonagiri V."/>
            <person name="Nash W.E."/>
            <person name="Mardis E.R."/>
            <person name="Wilson R.K."/>
        </authorList>
    </citation>
    <scope>NUCLEOTIDE SEQUENCE [LARGE SCALE GENOMIC DNA]</scope>
    <source>
        <strain evidence="1 2">DSM 16992</strain>
    </source>
</reference>
<reference evidence="1 2" key="1">
    <citation type="submission" date="2008-10" db="EMBL/GenBank/DDBJ databases">
        <title>Draft genome sequence of Bifidobacterium catenulatum (DSM 16992).</title>
        <authorList>
            <person name="Sudarsanam P."/>
            <person name="Ley R."/>
            <person name="Guruge J."/>
            <person name="Turnbaugh P.J."/>
            <person name="Mahowald M."/>
            <person name="Liep D."/>
            <person name="Gordon J."/>
        </authorList>
    </citation>
    <scope>NUCLEOTIDE SEQUENCE [LARGE SCALE GENOMIC DNA]</scope>
    <source>
        <strain evidence="1 2">DSM 16992</strain>
    </source>
</reference>
<dbReference type="EMBL" id="ABXY01000011">
    <property type="protein sequence ID" value="EEB21711.1"/>
    <property type="molecule type" value="Genomic_DNA"/>
</dbReference>
<organism evidence="1 2">
    <name type="scientific">Bifidobacterium catenulatum DSM 16992 = JCM 1194 = LMG 11043</name>
    <dbReference type="NCBI Taxonomy" id="566552"/>
    <lineage>
        <taxon>Bacteria</taxon>
        <taxon>Bacillati</taxon>
        <taxon>Actinomycetota</taxon>
        <taxon>Actinomycetes</taxon>
        <taxon>Bifidobacteriales</taxon>
        <taxon>Bifidobacteriaceae</taxon>
        <taxon>Bifidobacterium</taxon>
    </lineage>
</organism>
<evidence type="ECO:0000313" key="1">
    <source>
        <dbReference type="EMBL" id="EEB21711.1"/>
    </source>
</evidence>
<protein>
    <submittedName>
        <fullName evidence="1">Uncharacterized protein</fullName>
    </submittedName>
</protein>
<name>B6XUS6_9BIFI</name>
<proteinExistence type="predicted"/>
<comment type="caution">
    <text evidence="1">The sequence shown here is derived from an EMBL/GenBank/DDBJ whole genome shotgun (WGS) entry which is preliminary data.</text>
</comment>
<accession>B6XUS6</accession>
<dbReference type="Proteomes" id="UP000003882">
    <property type="component" value="Unassembled WGS sequence"/>
</dbReference>
<dbReference type="AlphaFoldDB" id="B6XUS6"/>
<sequence length="39" mass="4243">MAMPSFNTSFAARPSMNNHGRLIKFAGLPGMSKSTVCRQ</sequence>